<evidence type="ECO:0000256" key="5">
    <source>
        <dbReference type="ARBA" id="ARBA00022989"/>
    </source>
</evidence>
<keyword evidence="5 7" id="KW-1133">Transmembrane helix</keyword>
<evidence type="ECO:0000256" key="4">
    <source>
        <dbReference type="ARBA" id="ARBA00022692"/>
    </source>
</evidence>
<feature type="transmembrane region" description="Helical" evidence="7">
    <location>
        <begin position="180"/>
        <end position="201"/>
    </location>
</feature>
<evidence type="ECO:0000256" key="6">
    <source>
        <dbReference type="ARBA" id="ARBA00023136"/>
    </source>
</evidence>
<reference evidence="9" key="2">
    <citation type="journal article" date="2022" name="Sci. Rep.">
        <title>In silico prediction of the enzymes involved in the degradation of the herbicide molinate by Gulosibacter molinativorax ON4T.</title>
        <authorList>
            <person name="Lopes A.R."/>
            <person name="Bunin E."/>
            <person name="Viana A.T."/>
            <person name="Froufe H."/>
            <person name="Munoz-Merida A."/>
            <person name="Pinho D."/>
            <person name="Figueiredo J."/>
            <person name="Barroso C."/>
            <person name="Vaz-Moreira I."/>
            <person name="Bellanger X."/>
            <person name="Egas C."/>
            <person name="Nunes O.C."/>
        </authorList>
    </citation>
    <scope>NUCLEOTIDE SEQUENCE</scope>
    <source>
        <strain evidence="9">ON4</strain>
    </source>
</reference>
<comment type="similarity">
    <text evidence="2">Belongs to the UPF0126 family.</text>
</comment>
<protein>
    <submittedName>
        <fullName evidence="9">Trimeric intracellular cation channel family protein</fullName>
    </submittedName>
</protein>
<evidence type="ECO:0000256" key="3">
    <source>
        <dbReference type="ARBA" id="ARBA00022475"/>
    </source>
</evidence>
<feature type="transmembrane region" description="Helical" evidence="7">
    <location>
        <begin position="154"/>
        <end position="174"/>
    </location>
</feature>
<feature type="transmembrane region" description="Helical" evidence="7">
    <location>
        <begin position="97"/>
        <end position="115"/>
    </location>
</feature>
<comment type="caution">
    <text evidence="9">The sequence shown here is derived from an EMBL/GenBank/DDBJ whole genome shotgun (WGS) entry which is preliminary data.</text>
</comment>
<proteinExistence type="inferred from homology"/>
<sequence length="227" mass="23281">MTGPEIFVLVIDLLGTFAFALNGSLTAAKIVRLDIVGVVVLGLITAVGGGIVRDVLLGDIPPVAFTNWYYLTVALAGALIAFFITRPHRVFNRLVMLFDTVGLSLFCVVGAVKALDYGLGPFAAILLGTITAVGGGTIRDVMTAKVPTILTSSSGLYAIPALLGAGLVVGLILLTGGARSVIGIPFELLGAALCFAIRAIGIRFNINAPASRLIAEIGDGGGSNSQK</sequence>
<dbReference type="EMBL" id="PXVD01000014">
    <property type="protein sequence ID" value="MDJ1371653.1"/>
    <property type="molecule type" value="Genomic_DNA"/>
</dbReference>
<keyword evidence="6 7" id="KW-0472">Membrane</keyword>
<accession>A0ABT7C967</accession>
<evidence type="ECO:0000256" key="1">
    <source>
        <dbReference type="ARBA" id="ARBA00004651"/>
    </source>
</evidence>
<feature type="transmembrane region" description="Helical" evidence="7">
    <location>
        <begin position="68"/>
        <end position="85"/>
    </location>
</feature>
<name>A0ABT7C967_9MICO</name>
<feature type="transmembrane region" description="Helical" evidence="7">
    <location>
        <begin position="121"/>
        <end position="142"/>
    </location>
</feature>
<feature type="transmembrane region" description="Helical" evidence="7">
    <location>
        <begin position="35"/>
        <end position="56"/>
    </location>
</feature>
<keyword evidence="4 7" id="KW-0812">Transmembrane</keyword>
<evidence type="ECO:0000313" key="10">
    <source>
        <dbReference type="Proteomes" id="UP001170379"/>
    </source>
</evidence>
<feature type="domain" description="Glycine transporter" evidence="8">
    <location>
        <begin position="10"/>
        <end position="85"/>
    </location>
</feature>
<feature type="domain" description="Glycine transporter" evidence="8">
    <location>
        <begin position="97"/>
        <end position="170"/>
    </location>
</feature>
<evidence type="ECO:0000256" key="2">
    <source>
        <dbReference type="ARBA" id="ARBA00008193"/>
    </source>
</evidence>
<dbReference type="RefSeq" id="WP_035732838.1">
    <property type="nucleotide sequence ID" value="NZ_PXVD01000014.1"/>
</dbReference>
<reference evidence="9" key="1">
    <citation type="submission" date="2018-03" db="EMBL/GenBank/DDBJ databases">
        <authorList>
            <person name="Nunes O.C."/>
            <person name="Lopes A.R."/>
            <person name="Froufe H."/>
            <person name="Munoz-Merida A."/>
            <person name="Barroso C."/>
            <person name="Egas C."/>
        </authorList>
    </citation>
    <scope>NUCLEOTIDE SEQUENCE</scope>
    <source>
        <strain evidence="9">ON4</strain>
    </source>
</reference>
<organism evidence="9 10">
    <name type="scientific">Gulosibacter molinativorax</name>
    <dbReference type="NCBI Taxonomy" id="256821"/>
    <lineage>
        <taxon>Bacteria</taxon>
        <taxon>Bacillati</taxon>
        <taxon>Actinomycetota</taxon>
        <taxon>Actinomycetes</taxon>
        <taxon>Micrococcales</taxon>
        <taxon>Microbacteriaceae</taxon>
        <taxon>Gulosibacter</taxon>
    </lineage>
</organism>
<dbReference type="Proteomes" id="UP001170379">
    <property type="component" value="Unassembled WGS sequence"/>
</dbReference>
<gene>
    <name evidence="9" type="ORF">C7K25_09780</name>
</gene>
<keyword evidence="10" id="KW-1185">Reference proteome</keyword>
<keyword evidence="3" id="KW-1003">Cell membrane</keyword>
<dbReference type="Pfam" id="PF03458">
    <property type="entry name" value="Gly_transporter"/>
    <property type="match status" value="2"/>
</dbReference>
<comment type="subcellular location">
    <subcellularLocation>
        <location evidence="1">Cell membrane</location>
        <topology evidence="1">Multi-pass membrane protein</topology>
    </subcellularLocation>
</comment>
<evidence type="ECO:0000256" key="7">
    <source>
        <dbReference type="SAM" id="Phobius"/>
    </source>
</evidence>
<feature type="transmembrane region" description="Helical" evidence="7">
    <location>
        <begin position="6"/>
        <end position="28"/>
    </location>
</feature>
<evidence type="ECO:0000313" key="9">
    <source>
        <dbReference type="EMBL" id="MDJ1371653.1"/>
    </source>
</evidence>
<dbReference type="PANTHER" id="PTHR30506:SF3">
    <property type="entry name" value="UPF0126 INNER MEMBRANE PROTEIN YADS-RELATED"/>
    <property type="match status" value="1"/>
</dbReference>
<evidence type="ECO:0000259" key="8">
    <source>
        <dbReference type="Pfam" id="PF03458"/>
    </source>
</evidence>
<dbReference type="PANTHER" id="PTHR30506">
    <property type="entry name" value="INNER MEMBRANE PROTEIN"/>
    <property type="match status" value="1"/>
</dbReference>
<dbReference type="InterPro" id="IPR005115">
    <property type="entry name" value="Gly_transporter"/>
</dbReference>